<sequence length="521" mass="58737">MIELWHRPWAKLDRSGRRYTLIDGDAFVRDARETGPLWLCLQERDEPVVDGKRKLAEVITDLGDGRRVYSLPLPLRPTVGLKLDRPGRSRGHVSIVPRGLLMRPPKEGQADLGAVELFTRVKAVWTRLSDVEDVLGDPATIWQRLAALWMSGAAEDDPKRDVIVRHARKLGQTLDIIDKRPRRILRRTQQLVPLSRVQELDRKAITWLIRQPGETVVERAGSRQRIRAVTREENFNTLENRVVLSYARLADHLARDYCNRNRSAAQSSRYAAVLAFRRKTQRLAQNLADMGVIAANPDVTPNFVLQNNPAYHAVWIAWRELLRHHRVIDDLWHWQARSWEEFTALALVVALHGIPGARILATSPLIFEEEQRRGCWLTHVNPLATVFLAEQGVVAEVSYRPHYKGSLRSFAAPIWLRVGRLNVPLENQPYWVVWPLWDAVGGIDPDVQEAEEIESVLEAGGKTVVRGIVVRPTRAAGGIERQSSKRATVVTLGASGDALRQGIEALRDIVVADIGGGRGHG</sequence>
<dbReference type="OrthoDB" id="5417071at2"/>
<feature type="domain" description="DUF2357" evidence="1">
    <location>
        <begin position="165"/>
        <end position="244"/>
    </location>
</feature>
<gene>
    <name evidence="2" type="ORF">EYW49_09010</name>
</gene>
<dbReference type="Pfam" id="PF09823">
    <property type="entry name" value="DUF2357"/>
    <property type="match status" value="1"/>
</dbReference>
<dbReference type="InterPro" id="IPR018633">
    <property type="entry name" value="DUF2357"/>
</dbReference>
<name>A0A4Q9VTI0_9HYPH</name>
<evidence type="ECO:0000313" key="3">
    <source>
        <dbReference type="Proteomes" id="UP000292781"/>
    </source>
</evidence>
<evidence type="ECO:0000313" key="2">
    <source>
        <dbReference type="EMBL" id="TBW38400.1"/>
    </source>
</evidence>
<dbReference type="EMBL" id="SJFN01000011">
    <property type="protein sequence ID" value="TBW38400.1"/>
    <property type="molecule type" value="Genomic_DNA"/>
</dbReference>
<protein>
    <submittedName>
        <fullName evidence="2">DUF2357 domain-containing protein</fullName>
    </submittedName>
</protein>
<reference evidence="2 3" key="1">
    <citation type="submission" date="2019-02" db="EMBL/GenBank/DDBJ databases">
        <title>Siculibacillus lacustris gen. nov., sp. nov., a new rosette-forming bacterium isolated from a freshwater crater lake (Lake St. Ana, Romania).</title>
        <authorList>
            <person name="Felfoldi T."/>
            <person name="Marton Z."/>
            <person name="Szabo A."/>
            <person name="Mentes A."/>
            <person name="Boka K."/>
            <person name="Marialigeti K."/>
            <person name="Mathe I."/>
            <person name="Koncz M."/>
            <person name="Schumann P."/>
            <person name="Toth E."/>
        </authorList>
    </citation>
    <scope>NUCLEOTIDE SEQUENCE [LARGE SCALE GENOMIC DNA]</scope>
    <source>
        <strain evidence="2 3">SA-279</strain>
    </source>
</reference>
<comment type="caution">
    <text evidence="2">The sequence shown here is derived from an EMBL/GenBank/DDBJ whole genome shotgun (WGS) entry which is preliminary data.</text>
</comment>
<dbReference type="AlphaFoldDB" id="A0A4Q9VTI0"/>
<evidence type="ECO:0000259" key="1">
    <source>
        <dbReference type="Pfam" id="PF09823"/>
    </source>
</evidence>
<organism evidence="2 3">
    <name type="scientific">Siculibacillus lacustris</name>
    <dbReference type="NCBI Taxonomy" id="1549641"/>
    <lineage>
        <taxon>Bacteria</taxon>
        <taxon>Pseudomonadati</taxon>
        <taxon>Pseudomonadota</taxon>
        <taxon>Alphaproteobacteria</taxon>
        <taxon>Hyphomicrobiales</taxon>
        <taxon>Ancalomicrobiaceae</taxon>
        <taxon>Siculibacillus</taxon>
    </lineage>
</organism>
<keyword evidence="3" id="KW-1185">Reference proteome</keyword>
<dbReference type="RefSeq" id="WP_131308514.1">
    <property type="nucleotide sequence ID" value="NZ_SJFN01000011.1"/>
</dbReference>
<proteinExistence type="predicted"/>
<accession>A0A4Q9VTI0</accession>
<dbReference type="Proteomes" id="UP000292781">
    <property type="component" value="Unassembled WGS sequence"/>
</dbReference>